<feature type="region of interest" description="Disordered" evidence="1">
    <location>
        <begin position="1"/>
        <end position="30"/>
    </location>
</feature>
<dbReference type="InParanoid" id="A0A165IIR0"/>
<dbReference type="InterPro" id="IPR051604">
    <property type="entry name" value="Ergot_Alk_Oxidoreductase"/>
</dbReference>
<proteinExistence type="predicted"/>
<dbReference type="Pfam" id="PF05368">
    <property type="entry name" value="NmrA"/>
    <property type="match status" value="1"/>
</dbReference>
<organism evidence="3 4">
    <name type="scientific">Exidia glandulosa HHB12029</name>
    <dbReference type="NCBI Taxonomy" id="1314781"/>
    <lineage>
        <taxon>Eukaryota</taxon>
        <taxon>Fungi</taxon>
        <taxon>Dikarya</taxon>
        <taxon>Basidiomycota</taxon>
        <taxon>Agaricomycotina</taxon>
        <taxon>Agaricomycetes</taxon>
        <taxon>Auriculariales</taxon>
        <taxon>Exidiaceae</taxon>
        <taxon>Exidia</taxon>
    </lineage>
</organism>
<dbReference type="InterPro" id="IPR008030">
    <property type="entry name" value="NmrA-like"/>
</dbReference>
<dbReference type="AlphaFoldDB" id="A0A165IIR0"/>
<dbReference type="InterPro" id="IPR036291">
    <property type="entry name" value="NAD(P)-bd_dom_sf"/>
</dbReference>
<accession>A0A165IIR0</accession>
<protein>
    <submittedName>
        <fullName evidence="3">NAD(P)-binding protein</fullName>
    </submittedName>
</protein>
<evidence type="ECO:0000259" key="2">
    <source>
        <dbReference type="Pfam" id="PF05368"/>
    </source>
</evidence>
<reference evidence="3 4" key="1">
    <citation type="journal article" date="2016" name="Mol. Biol. Evol.">
        <title>Comparative Genomics of Early-Diverging Mushroom-Forming Fungi Provides Insights into the Origins of Lignocellulose Decay Capabilities.</title>
        <authorList>
            <person name="Nagy L.G."/>
            <person name="Riley R."/>
            <person name="Tritt A."/>
            <person name="Adam C."/>
            <person name="Daum C."/>
            <person name="Floudas D."/>
            <person name="Sun H."/>
            <person name="Yadav J.S."/>
            <person name="Pangilinan J."/>
            <person name="Larsson K.H."/>
            <person name="Matsuura K."/>
            <person name="Barry K."/>
            <person name="Labutti K."/>
            <person name="Kuo R."/>
            <person name="Ohm R.A."/>
            <person name="Bhattacharya S.S."/>
            <person name="Shirouzu T."/>
            <person name="Yoshinaga Y."/>
            <person name="Martin F.M."/>
            <person name="Grigoriev I.V."/>
            <person name="Hibbett D.S."/>
        </authorList>
    </citation>
    <scope>NUCLEOTIDE SEQUENCE [LARGE SCALE GENOMIC DNA]</scope>
    <source>
        <strain evidence="3 4">HHB12029</strain>
    </source>
</reference>
<dbReference type="PANTHER" id="PTHR43162:SF1">
    <property type="entry name" value="PRESTALK A DIFFERENTIATION PROTEIN A"/>
    <property type="match status" value="1"/>
</dbReference>
<dbReference type="Proteomes" id="UP000077266">
    <property type="component" value="Unassembled WGS sequence"/>
</dbReference>
<dbReference type="PANTHER" id="PTHR43162">
    <property type="match status" value="1"/>
</dbReference>
<dbReference type="OrthoDB" id="10254221at2759"/>
<evidence type="ECO:0000313" key="4">
    <source>
        <dbReference type="Proteomes" id="UP000077266"/>
    </source>
</evidence>
<dbReference type="Gene3D" id="3.40.50.720">
    <property type="entry name" value="NAD(P)-binding Rossmann-like Domain"/>
    <property type="match status" value="1"/>
</dbReference>
<keyword evidence="4" id="KW-1185">Reference proteome</keyword>
<sequence length="378" mass="41286">MAPKRNAKGEPKGAAENGESKNGVAAQNGGNDLPERNILITAAEGQTGRLVLELLLTDETYASKFTSLTALVFSEDAKSTLDDFMQTEDIAGLKEILVFDPDDEETLVEAMKNIDTCLLIPPARKDKAKITRTLLEASKKAKTVRNLVFLSSVGCDYAERDKQPRLREFIDLEALAMQPKGLTETELTGHSPCVVRAGFYAENLLLYTKQAQGEGKLPIPIGKDHKFSPIPLGDVAQLCAHILTSYGQHGLGEDVRGQVIIATGSAMYAGEELAEAASQALGTKMEFASISEAEAKKILASDQGEEVDEAEKEYLLEYYSLVREGKTNYTANIAFEHIFGTKGQEIVDFFKVYSAEFKPKKRRITKSGGSKAKKHAQD</sequence>
<dbReference type="STRING" id="1314781.A0A165IIR0"/>
<dbReference type="SUPFAM" id="SSF51735">
    <property type="entry name" value="NAD(P)-binding Rossmann-fold domains"/>
    <property type="match status" value="1"/>
</dbReference>
<name>A0A165IIR0_EXIGL</name>
<dbReference type="EMBL" id="KV425989">
    <property type="protein sequence ID" value="KZV93456.1"/>
    <property type="molecule type" value="Genomic_DNA"/>
</dbReference>
<feature type="domain" description="NmrA-like" evidence="2">
    <location>
        <begin position="36"/>
        <end position="316"/>
    </location>
</feature>
<gene>
    <name evidence="3" type="ORF">EXIGLDRAFT_717062</name>
</gene>
<evidence type="ECO:0000256" key="1">
    <source>
        <dbReference type="SAM" id="MobiDB-lite"/>
    </source>
</evidence>
<evidence type="ECO:0000313" key="3">
    <source>
        <dbReference type="EMBL" id="KZV93456.1"/>
    </source>
</evidence>